<reference evidence="1" key="2">
    <citation type="submission" date="2021-09" db="EMBL/GenBank/DDBJ databases">
        <authorList>
            <person name="Jia N."/>
            <person name="Wang J."/>
            <person name="Shi W."/>
            <person name="Du L."/>
            <person name="Sun Y."/>
            <person name="Zhan W."/>
            <person name="Jiang J."/>
            <person name="Wang Q."/>
            <person name="Zhang B."/>
            <person name="Ji P."/>
            <person name="Sakyi L.B."/>
            <person name="Cui X."/>
            <person name="Yuan T."/>
            <person name="Jiang B."/>
            <person name="Yang W."/>
            <person name="Lam T.T.-Y."/>
            <person name="Chang Q."/>
            <person name="Ding S."/>
            <person name="Wang X."/>
            <person name="Zhu J."/>
            <person name="Ruan X."/>
            <person name="Zhao L."/>
            <person name="Wei J."/>
            <person name="Que T."/>
            <person name="Du C."/>
            <person name="Cheng J."/>
            <person name="Dai P."/>
            <person name="Han X."/>
            <person name="Huang E."/>
            <person name="Gao Y."/>
            <person name="Liu J."/>
            <person name="Shao H."/>
            <person name="Ye R."/>
            <person name="Li L."/>
            <person name="Wei W."/>
            <person name="Wang X."/>
            <person name="Wang C."/>
            <person name="Huo Q."/>
            <person name="Li W."/>
            <person name="Guo W."/>
            <person name="Chen H."/>
            <person name="Chen S."/>
            <person name="Zhou L."/>
            <person name="Zhou L."/>
            <person name="Ni X."/>
            <person name="Tian J."/>
            <person name="Zhou Y."/>
            <person name="Sheng Y."/>
            <person name="Liu T."/>
            <person name="Pan Y."/>
            <person name="Xia L."/>
            <person name="Li J."/>
            <person name="Zhao F."/>
            <person name="Cao W."/>
        </authorList>
    </citation>
    <scope>NUCLEOTIDE SEQUENCE</scope>
    <source>
        <strain evidence="1">Rmic-2018</strain>
        <tissue evidence="1">Larvae</tissue>
    </source>
</reference>
<protein>
    <submittedName>
        <fullName evidence="1">Uncharacterized protein</fullName>
    </submittedName>
</protein>
<reference evidence="1" key="1">
    <citation type="journal article" date="2020" name="Cell">
        <title>Large-Scale Comparative Analyses of Tick Genomes Elucidate Their Genetic Diversity and Vector Capacities.</title>
        <authorList>
            <consortium name="Tick Genome and Microbiome Consortium (TIGMIC)"/>
            <person name="Jia N."/>
            <person name="Wang J."/>
            <person name="Shi W."/>
            <person name="Du L."/>
            <person name="Sun Y."/>
            <person name="Zhan W."/>
            <person name="Jiang J.F."/>
            <person name="Wang Q."/>
            <person name="Zhang B."/>
            <person name="Ji P."/>
            <person name="Bell-Sakyi L."/>
            <person name="Cui X.M."/>
            <person name="Yuan T.T."/>
            <person name="Jiang B.G."/>
            <person name="Yang W.F."/>
            <person name="Lam T.T."/>
            <person name="Chang Q.C."/>
            <person name="Ding S.J."/>
            <person name="Wang X.J."/>
            <person name="Zhu J.G."/>
            <person name="Ruan X.D."/>
            <person name="Zhao L."/>
            <person name="Wei J.T."/>
            <person name="Ye R.Z."/>
            <person name="Que T.C."/>
            <person name="Du C.H."/>
            <person name="Zhou Y.H."/>
            <person name="Cheng J.X."/>
            <person name="Dai P.F."/>
            <person name="Guo W.B."/>
            <person name="Han X.H."/>
            <person name="Huang E.J."/>
            <person name="Li L.F."/>
            <person name="Wei W."/>
            <person name="Gao Y.C."/>
            <person name="Liu J.Z."/>
            <person name="Shao H.Z."/>
            <person name="Wang X."/>
            <person name="Wang C.C."/>
            <person name="Yang T.C."/>
            <person name="Huo Q.B."/>
            <person name="Li W."/>
            <person name="Chen H.Y."/>
            <person name="Chen S.E."/>
            <person name="Zhou L.G."/>
            <person name="Ni X.B."/>
            <person name="Tian J.H."/>
            <person name="Sheng Y."/>
            <person name="Liu T."/>
            <person name="Pan Y.S."/>
            <person name="Xia L.Y."/>
            <person name="Li J."/>
            <person name="Zhao F."/>
            <person name="Cao W.C."/>
        </authorList>
    </citation>
    <scope>NUCLEOTIDE SEQUENCE</scope>
    <source>
        <strain evidence="1">Rmic-2018</strain>
    </source>
</reference>
<dbReference type="AlphaFoldDB" id="A0A9J6D4A3"/>
<gene>
    <name evidence="1" type="ORF">HPB51_006196</name>
</gene>
<organism evidence="1 2">
    <name type="scientific">Rhipicephalus microplus</name>
    <name type="common">Cattle tick</name>
    <name type="synonym">Boophilus microplus</name>
    <dbReference type="NCBI Taxonomy" id="6941"/>
    <lineage>
        <taxon>Eukaryota</taxon>
        <taxon>Metazoa</taxon>
        <taxon>Ecdysozoa</taxon>
        <taxon>Arthropoda</taxon>
        <taxon>Chelicerata</taxon>
        <taxon>Arachnida</taxon>
        <taxon>Acari</taxon>
        <taxon>Parasitiformes</taxon>
        <taxon>Ixodida</taxon>
        <taxon>Ixodoidea</taxon>
        <taxon>Ixodidae</taxon>
        <taxon>Rhipicephalinae</taxon>
        <taxon>Rhipicephalus</taxon>
        <taxon>Boophilus</taxon>
    </lineage>
</organism>
<evidence type="ECO:0000313" key="1">
    <source>
        <dbReference type="EMBL" id="KAH8008877.1"/>
    </source>
</evidence>
<proteinExistence type="predicted"/>
<sequence>MNAEGVFHVQGKMLALGSYWQLQRAGIDFVSLLEENLTVPDSRRSSFDELAEETCAPVGSETLDAASPGAFFESNLSLAGSYDDSHSDIYQVGNIALKIKKVR</sequence>
<keyword evidence="2" id="KW-1185">Reference proteome</keyword>
<dbReference type="EMBL" id="JABSTU010000011">
    <property type="protein sequence ID" value="KAH8008877.1"/>
    <property type="molecule type" value="Genomic_DNA"/>
</dbReference>
<name>A0A9J6D4A3_RHIMP</name>
<comment type="caution">
    <text evidence="1">The sequence shown here is derived from an EMBL/GenBank/DDBJ whole genome shotgun (WGS) entry which is preliminary data.</text>
</comment>
<accession>A0A9J6D4A3</accession>
<dbReference type="VEuPathDB" id="VectorBase:LOC119178190"/>
<evidence type="ECO:0000313" key="2">
    <source>
        <dbReference type="Proteomes" id="UP000821866"/>
    </source>
</evidence>
<dbReference type="Proteomes" id="UP000821866">
    <property type="component" value="Chromosome 9"/>
</dbReference>